<sequence length="445" mass="49043">MNPAPINALVLILKHHGVPTCIVGELALNYYNVPRVCHDVEICVPKSSAQVAPGLLCSTGLFEPVEIDNDLNNFTEYQRSIPRVMTTSWISPAQAVLIFPADFFGLGPIQKALIAPLGNRRTHTSREILALGADSVSSLPFPRLAPFLTGLAQRFLDTRDDMAMIAVEQLVDGMDLDEKWVQEHFEGCSDLVTTLVLQQVRGKQGRIDYFSDNKITCFISNKEEAEIERLNDAAIALHRILSQEHVKFGIFGGYAIRAIGGVRESKDIDCLASVSKDRIIQVLNNKGGFQVIPQSRQDYVAFFWSDKSDRQNAVLVEIFCEKFPGAKYAMGDGLCEPVAIKGHSLGDGTAYFFDPFYLFKGKLRAAATQTKFHDSADLRMLAGKHKAVIKGSADKLSPEYVGLAVKRYPELERLFKDLGVDMTQAKQAAAHLDPDNLPALASGDV</sequence>
<dbReference type="InterPro" id="IPR043519">
    <property type="entry name" value="NT_sf"/>
</dbReference>
<dbReference type="SUPFAM" id="SSF81301">
    <property type="entry name" value="Nucleotidyltransferase"/>
    <property type="match status" value="1"/>
</dbReference>
<evidence type="ECO:0000313" key="2">
    <source>
        <dbReference type="Proteomes" id="UP001498476"/>
    </source>
</evidence>
<dbReference type="EMBL" id="JAZAVJ010000180">
    <property type="protein sequence ID" value="KAK7408612.1"/>
    <property type="molecule type" value="Genomic_DNA"/>
</dbReference>
<reference evidence="1 2" key="1">
    <citation type="journal article" date="2025" name="Microbiol. Resour. Announc.">
        <title>Draft genome sequences for Neonectria magnoliae and Neonectria punicea, canker pathogens of Liriodendron tulipifera and Acer saccharum in West Virginia.</title>
        <authorList>
            <person name="Petronek H.M."/>
            <person name="Kasson M.T."/>
            <person name="Metheny A.M."/>
            <person name="Stauder C.M."/>
            <person name="Lovett B."/>
            <person name="Lynch S.C."/>
            <person name="Garnas J.R."/>
            <person name="Kasson L.R."/>
            <person name="Stajich J.E."/>
        </authorList>
    </citation>
    <scope>NUCLEOTIDE SEQUENCE [LARGE SCALE GENOMIC DNA]</scope>
    <source>
        <strain evidence="1 2">NRRL 64653</strain>
    </source>
</reference>
<accession>A0ABR1GSZ7</accession>
<evidence type="ECO:0000313" key="1">
    <source>
        <dbReference type="EMBL" id="KAK7408612.1"/>
    </source>
</evidence>
<keyword evidence="2" id="KW-1185">Reference proteome</keyword>
<dbReference type="Proteomes" id="UP001498476">
    <property type="component" value="Unassembled WGS sequence"/>
</dbReference>
<comment type="caution">
    <text evidence="1">The sequence shown here is derived from an EMBL/GenBank/DDBJ whole genome shotgun (WGS) entry which is preliminary data.</text>
</comment>
<organism evidence="1 2">
    <name type="scientific">Neonectria punicea</name>
    <dbReference type="NCBI Taxonomy" id="979145"/>
    <lineage>
        <taxon>Eukaryota</taxon>
        <taxon>Fungi</taxon>
        <taxon>Dikarya</taxon>
        <taxon>Ascomycota</taxon>
        <taxon>Pezizomycotina</taxon>
        <taxon>Sordariomycetes</taxon>
        <taxon>Hypocreomycetidae</taxon>
        <taxon>Hypocreales</taxon>
        <taxon>Nectriaceae</taxon>
        <taxon>Neonectria</taxon>
    </lineage>
</organism>
<protein>
    <submittedName>
        <fullName evidence="1">Uncharacterized protein</fullName>
    </submittedName>
</protein>
<proteinExistence type="predicted"/>
<name>A0ABR1GSZ7_9HYPO</name>
<gene>
    <name evidence="1" type="ORF">QQX98_009214</name>
</gene>